<feature type="region of interest" description="Disordered" evidence="10">
    <location>
        <begin position="621"/>
        <end position="642"/>
    </location>
</feature>
<feature type="compositionally biased region" description="Gly residues" evidence="10">
    <location>
        <begin position="26"/>
        <end position="38"/>
    </location>
</feature>
<feature type="domain" description="C2H2-type" evidence="11">
    <location>
        <begin position="500"/>
        <end position="527"/>
    </location>
</feature>
<keyword evidence="5 9" id="KW-0863">Zinc-finger</keyword>
<dbReference type="FunFam" id="3.30.160.60:FF:001907">
    <property type="entry name" value="AZF1 (YOR113W)"/>
    <property type="match status" value="1"/>
</dbReference>
<feature type="compositionally biased region" description="Polar residues" evidence="10">
    <location>
        <begin position="718"/>
        <end position="727"/>
    </location>
</feature>
<feature type="region of interest" description="Disordered" evidence="10">
    <location>
        <begin position="77"/>
        <end position="119"/>
    </location>
</feature>
<keyword evidence="4" id="KW-0677">Repeat</keyword>
<name>J7S207_HUIN7</name>
<feature type="compositionally biased region" description="Basic and acidic residues" evidence="10">
    <location>
        <begin position="250"/>
        <end position="261"/>
    </location>
</feature>
<evidence type="ECO:0000313" key="12">
    <source>
        <dbReference type="EMBL" id="CCK71762.1"/>
    </source>
</evidence>
<dbReference type="GO" id="GO:0008270">
    <property type="term" value="F:zinc ion binding"/>
    <property type="evidence" value="ECO:0007669"/>
    <property type="project" value="UniProtKB-KW"/>
</dbReference>
<keyword evidence="6" id="KW-0862">Zinc</keyword>
<dbReference type="Pfam" id="PF00096">
    <property type="entry name" value="zf-C2H2"/>
    <property type="match status" value="3"/>
</dbReference>
<dbReference type="eggNOG" id="KOG1721">
    <property type="taxonomic scope" value="Eukaryota"/>
</dbReference>
<evidence type="ECO:0000256" key="9">
    <source>
        <dbReference type="PROSITE-ProRule" id="PRU00042"/>
    </source>
</evidence>
<dbReference type="AlphaFoldDB" id="J7S207"/>
<evidence type="ECO:0000256" key="10">
    <source>
        <dbReference type="SAM" id="MobiDB-lite"/>
    </source>
</evidence>
<dbReference type="SUPFAM" id="SSF57667">
    <property type="entry name" value="beta-beta-alpha zinc fingers"/>
    <property type="match status" value="2"/>
</dbReference>
<dbReference type="InterPro" id="IPR050331">
    <property type="entry name" value="Zinc_finger"/>
</dbReference>
<evidence type="ECO:0000256" key="3">
    <source>
        <dbReference type="ARBA" id="ARBA00022723"/>
    </source>
</evidence>
<dbReference type="GeneID" id="34527494"/>
<dbReference type="InterPro" id="IPR013087">
    <property type="entry name" value="Znf_C2H2_type"/>
</dbReference>
<evidence type="ECO:0000256" key="2">
    <source>
        <dbReference type="ARBA" id="ARBA00006991"/>
    </source>
</evidence>
<dbReference type="EMBL" id="HE978321">
    <property type="protein sequence ID" value="CCK71762.1"/>
    <property type="molecule type" value="Genomic_DNA"/>
</dbReference>
<dbReference type="GO" id="GO:0010468">
    <property type="term" value="P:regulation of gene expression"/>
    <property type="evidence" value="ECO:0007669"/>
    <property type="project" value="TreeGrafter"/>
</dbReference>
<reference evidence="12 13" key="1">
    <citation type="journal article" date="2011" name="Proc. Natl. Acad. Sci. U.S.A.">
        <title>Evolutionary erosion of yeast sex chromosomes by mating-type switching accidents.</title>
        <authorList>
            <person name="Gordon J.L."/>
            <person name="Armisen D."/>
            <person name="Proux-Wera E."/>
            <person name="Oheigeartaigh S.S."/>
            <person name="Byrne K.P."/>
            <person name="Wolfe K.H."/>
        </authorList>
    </citation>
    <scope>NUCLEOTIDE SEQUENCE [LARGE SCALE GENOMIC DNA]</scope>
    <source>
        <strain evidence="13">ATCC MYA-139 / BCRC 22969 / CBS 8797 / CCRC 22969 / KCTC 17520 / NBRC 10181 / NCYC 3082</strain>
    </source>
</reference>
<dbReference type="STRING" id="1071383.J7S207"/>
<dbReference type="GO" id="GO:0005634">
    <property type="term" value="C:nucleus"/>
    <property type="evidence" value="ECO:0007669"/>
    <property type="project" value="UniProtKB-SubCell"/>
</dbReference>
<accession>J7S207</accession>
<proteinExistence type="inferred from homology"/>
<feature type="compositionally biased region" description="Basic residues" evidence="10">
    <location>
        <begin position="300"/>
        <end position="323"/>
    </location>
</feature>
<organism evidence="12 13">
    <name type="scientific">Huiozyma naganishii (strain ATCC MYA-139 / BCRC 22969 / CBS 8797 / KCTC 17520 / NBRC 10181 / NCYC 3082 / Yp74L-3)</name>
    <name type="common">Yeast</name>
    <name type="synonym">Kazachstania naganishii</name>
    <dbReference type="NCBI Taxonomy" id="1071383"/>
    <lineage>
        <taxon>Eukaryota</taxon>
        <taxon>Fungi</taxon>
        <taxon>Dikarya</taxon>
        <taxon>Ascomycota</taxon>
        <taxon>Saccharomycotina</taxon>
        <taxon>Saccharomycetes</taxon>
        <taxon>Saccharomycetales</taxon>
        <taxon>Saccharomycetaceae</taxon>
        <taxon>Huiozyma</taxon>
    </lineage>
</organism>
<dbReference type="RefSeq" id="XP_022466007.1">
    <property type="nucleotide sequence ID" value="XM_022609630.1"/>
</dbReference>
<feature type="compositionally biased region" description="Polar residues" evidence="10">
    <location>
        <begin position="685"/>
        <end position="701"/>
    </location>
</feature>
<dbReference type="OrthoDB" id="427030at2759"/>
<comment type="similarity">
    <text evidence="2">Belongs to the krueppel C2H2-type zinc-finger protein family.</text>
</comment>
<feature type="region of interest" description="Disordered" evidence="10">
    <location>
        <begin position="235"/>
        <end position="273"/>
    </location>
</feature>
<dbReference type="FunFam" id="3.30.160.60:FF:001954">
    <property type="entry name" value="Zinc finger protein 787"/>
    <property type="match status" value="1"/>
</dbReference>
<dbReference type="KEGG" id="kng:KNAG_0H03480"/>
<dbReference type="FunFam" id="3.30.160.60:FF:002157">
    <property type="entry name" value="Transcription factor"/>
    <property type="match status" value="1"/>
</dbReference>
<evidence type="ECO:0000256" key="6">
    <source>
        <dbReference type="ARBA" id="ARBA00022833"/>
    </source>
</evidence>
<feature type="region of interest" description="Disordered" evidence="10">
    <location>
        <begin position="426"/>
        <end position="471"/>
    </location>
</feature>
<evidence type="ECO:0000256" key="1">
    <source>
        <dbReference type="ARBA" id="ARBA00004123"/>
    </source>
</evidence>
<evidence type="ECO:0000256" key="7">
    <source>
        <dbReference type="ARBA" id="ARBA00023125"/>
    </source>
</evidence>
<dbReference type="Gene3D" id="3.30.160.60">
    <property type="entry name" value="Classic Zinc Finger"/>
    <property type="match status" value="4"/>
</dbReference>
<keyword evidence="3" id="KW-0479">Metal-binding</keyword>
<dbReference type="InterPro" id="IPR036236">
    <property type="entry name" value="Znf_C2H2_sf"/>
</dbReference>
<keyword evidence="13" id="KW-1185">Reference proteome</keyword>
<feature type="domain" description="C2H2-type" evidence="11">
    <location>
        <begin position="528"/>
        <end position="555"/>
    </location>
</feature>
<feature type="compositionally biased region" description="Polar residues" evidence="10">
    <location>
        <begin position="77"/>
        <end position="111"/>
    </location>
</feature>
<feature type="compositionally biased region" description="Polar residues" evidence="10">
    <location>
        <begin position="441"/>
        <end position="468"/>
    </location>
</feature>
<evidence type="ECO:0000256" key="4">
    <source>
        <dbReference type="ARBA" id="ARBA00022737"/>
    </source>
</evidence>
<comment type="subcellular location">
    <subcellularLocation>
        <location evidence="1">Nucleus</location>
    </subcellularLocation>
</comment>
<dbReference type="PROSITE" id="PS00028">
    <property type="entry name" value="ZINC_FINGER_C2H2_1"/>
    <property type="match status" value="4"/>
</dbReference>
<dbReference type="Proteomes" id="UP000006310">
    <property type="component" value="Chromosome 8"/>
</dbReference>
<dbReference type="HOGENOM" id="CLU_010433_0_0_1"/>
<keyword evidence="7" id="KW-0238">DNA-binding</keyword>
<protein>
    <recommendedName>
        <fullName evidence="11">C2H2-type domain-containing protein</fullName>
    </recommendedName>
</protein>
<dbReference type="SMART" id="SM00355">
    <property type="entry name" value="ZnF_C2H2"/>
    <property type="match status" value="4"/>
</dbReference>
<keyword evidence="8" id="KW-0539">Nucleus</keyword>
<dbReference type="PANTHER" id="PTHR16515:SF66">
    <property type="entry name" value="C2H2-TYPE DOMAIN-CONTAINING PROTEIN"/>
    <property type="match status" value="1"/>
</dbReference>
<feature type="region of interest" description="Disordered" evidence="10">
    <location>
        <begin position="296"/>
        <end position="340"/>
    </location>
</feature>
<dbReference type="PANTHER" id="PTHR16515">
    <property type="entry name" value="PR DOMAIN ZINC FINGER PROTEIN"/>
    <property type="match status" value="1"/>
</dbReference>
<feature type="region of interest" description="Disordered" evidence="10">
    <location>
        <begin position="666"/>
        <end position="737"/>
    </location>
</feature>
<feature type="compositionally biased region" description="Polar residues" evidence="10">
    <location>
        <begin position="39"/>
        <end position="51"/>
    </location>
</feature>
<evidence type="ECO:0000256" key="5">
    <source>
        <dbReference type="ARBA" id="ARBA00022771"/>
    </source>
</evidence>
<gene>
    <name evidence="12" type="primary">KNAG0H03480</name>
    <name evidence="12" type="ordered locus">KNAG_0H03480</name>
</gene>
<dbReference type="PROSITE" id="PS50157">
    <property type="entry name" value="ZINC_FINGER_C2H2_2"/>
    <property type="match status" value="4"/>
</dbReference>
<feature type="domain" description="C2H2-type" evidence="11">
    <location>
        <begin position="472"/>
        <end position="499"/>
    </location>
</feature>
<feature type="domain" description="C2H2-type" evidence="11">
    <location>
        <begin position="556"/>
        <end position="582"/>
    </location>
</feature>
<feature type="region of interest" description="Disordered" evidence="10">
    <location>
        <begin position="1"/>
        <end position="51"/>
    </location>
</feature>
<evidence type="ECO:0000313" key="13">
    <source>
        <dbReference type="Proteomes" id="UP000006310"/>
    </source>
</evidence>
<reference evidence="13" key="2">
    <citation type="submission" date="2012-08" db="EMBL/GenBank/DDBJ databases">
        <title>Genome sequence of Kazachstania naganishii.</title>
        <authorList>
            <person name="Gordon J.L."/>
            <person name="Armisen D."/>
            <person name="Proux-Wera E."/>
            <person name="OhEigeartaigh S.S."/>
            <person name="Byrne K.P."/>
            <person name="Wolfe K.H."/>
        </authorList>
    </citation>
    <scope>NUCLEOTIDE SEQUENCE [LARGE SCALE GENOMIC DNA]</scope>
    <source>
        <strain evidence="13">ATCC MYA-139 / BCRC 22969 / CBS 8797 / CCRC 22969 / KCTC 17520 / NBRC 10181 / NCYC 3082</strain>
    </source>
</reference>
<evidence type="ECO:0000259" key="11">
    <source>
        <dbReference type="PROSITE" id="PS50157"/>
    </source>
</evidence>
<sequence length="796" mass="86964">MDSGHDSMDHSAAGGEPSGSRDSNENGGGGDGGGGGGQQNHTLSSSQQPRQDSMSFYSNYYIQPRLSTDGAINNFLTFPPSTDNQTTSTSRTATNNPAASFGNRYSVSQTGLPAPAPEFSQFGRGFSIINSFPQQPQQQPAQQQVKLAANQEVPVFKVKYAKNAHQFPSISFPQQDNKRTSLSQEQPDMDLFAGANGGRRDSAFLNYRNSTASQNHPGDSRQNSVFDSIFLPAKGTAQDDATGQGRRRNSVRDPHLEETKKQLQPVPPYSVPQVHSQLFGNEYAQGISAVGEAVQEQPFKKQKPAQKKNSVGKKPRGRRKKTTANRTGDPNLKKEQSSTTMTAAAAAAAVEGGPDDAALLGSTTVDQLMLVIQARQKGVTEQIKTKPNGELILEENPNIIPDKSQLVGGVEKPQNDNHSHSLLPVSLANSGTTDGGLSPISLDNESMASPMSSQSPNESFPAQTPQQQQKKHECPYCHHKFAQTTHLEVHVRSHLGYKPFECQFCGKRFTQGGNLRTHQRLHTGEKPYACQHCSKRFSRKGNLAAHQLTHREVKPFLCKLDNCGKTFAQLGNMKNHQNRFHSQTVLELSNKLAHWNPQTDSIPKKDRELLQYFASIYKNSNKGIKGRGKGSTKIKPSVSPQEHQDLVLMSPALQESLQQHTSSLNTNYTTIPQDLGPNETDKQENYNATRNNKGATSTNRASSRKKNNKMPINPDGNDPTNRTTAGNENVADHGEDGPSTGFEFVDDQGMMNPNVLQDPLVQNQFNFSSGPNTTATNATNGTPVGPINFKHINYKS</sequence>
<dbReference type="GO" id="GO:0003677">
    <property type="term" value="F:DNA binding"/>
    <property type="evidence" value="ECO:0007669"/>
    <property type="project" value="UniProtKB-KW"/>
</dbReference>
<evidence type="ECO:0000256" key="8">
    <source>
        <dbReference type="ARBA" id="ARBA00023242"/>
    </source>
</evidence>